<name>A0ABQ2S6K2_9DEIO</name>
<comment type="caution">
    <text evidence="2">The sequence shown here is derived from an EMBL/GenBank/DDBJ whole genome shotgun (WGS) entry which is preliminary data.</text>
</comment>
<evidence type="ECO:0008006" key="4">
    <source>
        <dbReference type="Google" id="ProtNLM"/>
    </source>
</evidence>
<feature type="transmembrane region" description="Helical" evidence="1">
    <location>
        <begin position="46"/>
        <end position="64"/>
    </location>
</feature>
<dbReference type="RefSeq" id="WP_189073160.1">
    <property type="nucleotide sequence ID" value="NZ_BMQN01000004.1"/>
</dbReference>
<protein>
    <recommendedName>
        <fullName evidence="4">DUF4333 domain-containing protein</fullName>
    </recommendedName>
</protein>
<evidence type="ECO:0000313" key="2">
    <source>
        <dbReference type="EMBL" id="GGR94193.1"/>
    </source>
</evidence>
<accession>A0ABQ2S6K2</accession>
<dbReference type="Proteomes" id="UP000644548">
    <property type="component" value="Unassembled WGS sequence"/>
</dbReference>
<keyword evidence="1" id="KW-0472">Membrane</keyword>
<reference evidence="3" key="1">
    <citation type="journal article" date="2019" name="Int. J. Syst. Evol. Microbiol.">
        <title>The Global Catalogue of Microorganisms (GCM) 10K type strain sequencing project: providing services to taxonomists for standard genome sequencing and annotation.</title>
        <authorList>
            <consortium name="The Broad Institute Genomics Platform"/>
            <consortium name="The Broad Institute Genome Sequencing Center for Infectious Disease"/>
            <person name="Wu L."/>
            <person name="Ma J."/>
        </authorList>
    </citation>
    <scope>NUCLEOTIDE SEQUENCE [LARGE SCALE GENOMIC DNA]</scope>
    <source>
        <strain evidence="3">JCM 31405</strain>
    </source>
</reference>
<keyword evidence="1" id="KW-0812">Transmembrane</keyword>
<evidence type="ECO:0000313" key="3">
    <source>
        <dbReference type="Proteomes" id="UP000644548"/>
    </source>
</evidence>
<gene>
    <name evidence="2" type="ORF">GCM10008960_21400</name>
</gene>
<keyword evidence="3" id="KW-1185">Reference proteome</keyword>
<dbReference type="Gene3D" id="3.30.700.10">
    <property type="entry name" value="Glycoprotein, Type 4 Pilin"/>
    <property type="match status" value="1"/>
</dbReference>
<evidence type="ECO:0000256" key="1">
    <source>
        <dbReference type="SAM" id="Phobius"/>
    </source>
</evidence>
<organism evidence="2 3">
    <name type="scientific">Deinococcus sedimenti</name>
    <dbReference type="NCBI Taxonomy" id="1867090"/>
    <lineage>
        <taxon>Bacteria</taxon>
        <taxon>Thermotogati</taxon>
        <taxon>Deinococcota</taxon>
        <taxon>Deinococci</taxon>
        <taxon>Deinococcales</taxon>
        <taxon>Deinococcaceae</taxon>
        <taxon>Deinococcus</taxon>
    </lineage>
</organism>
<feature type="transmembrane region" description="Helical" evidence="1">
    <location>
        <begin position="112"/>
        <end position="132"/>
    </location>
</feature>
<sequence length="211" mass="22145">MTWPEDTLRPTAAPTPRKAPNLAVGYLLSVLLPGAGFTYIGLVGWHVGWIGILIALNVLGAVLAGVTSLPLFTLLPVLGWAAQLVQFGQAYARREAQNFRPDLENGVKIGLIAGHAVLNSIAVFGIVAAVILPNLLGARERANGAAEQAAAKSAYVQVMVAQVDGTLRDGPCPLEDVMGGEQIESCTVTDAASEEPQVTVTFKNGHMVQLP</sequence>
<feature type="transmembrane region" description="Helical" evidence="1">
    <location>
        <begin position="21"/>
        <end position="40"/>
    </location>
</feature>
<proteinExistence type="predicted"/>
<dbReference type="EMBL" id="BMQN01000004">
    <property type="protein sequence ID" value="GGR94193.1"/>
    <property type="molecule type" value="Genomic_DNA"/>
</dbReference>
<keyword evidence="1" id="KW-1133">Transmembrane helix</keyword>